<dbReference type="InterPro" id="IPR011042">
    <property type="entry name" value="6-blade_b-propeller_TolB-like"/>
</dbReference>
<dbReference type="SUPFAM" id="SSF101898">
    <property type="entry name" value="NHL repeat"/>
    <property type="match status" value="2"/>
</dbReference>
<organism evidence="1">
    <name type="scientific">marine metagenome</name>
    <dbReference type="NCBI Taxonomy" id="408172"/>
    <lineage>
        <taxon>unclassified sequences</taxon>
        <taxon>metagenomes</taxon>
        <taxon>ecological metagenomes</taxon>
    </lineage>
</organism>
<dbReference type="AlphaFoldDB" id="A0A381YSH9"/>
<name>A0A381YSH9_9ZZZZ</name>
<proteinExistence type="predicted"/>
<dbReference type="EMBL" id="UINC01018940">
    <property type="protein sequence ID" value="SVA79914.1"/>
    <property type="molecule type" value="Genomic_DNA"/>
</dbReference>
<dbReference type="InterPro" id="IPR051344">
    <property type="entry name" value="Vgb"/>
</dbReference>
<dbReference type="Gene3D" id="2.120.10.30">
    <property type="entry name" value="TolB, C-terminal domain"/>
    <property type="match status" value="2"/>
</dbReference>
<dbReference type="PANTHER" id="PTHR40274">
    <property type="entry name" value="VIRGINIAMYCIN B LYASE"/>
    <property type="match status" value="1"/>
</dbReference>
<evidence type="ECO:0000313" key="1">
    <source>
        <dbReference type="EMBL" id="SVA79914.1"/>
    </source>
</evidence>
<feature type="non-terminal residue" evidence="1">
    <location>
        <position position="1"/>
    </location>
</feature>
<gene>
    <name evidence="1" type="ORF">METZ01_LOCUS132768</name>
</gene>
<protein>
    <submittedName>
        <fullName evidence="1">Uncharacterized protein</fullName>
    </submittedName>
</protein>
<accession>A0A381YSH9</accession>
<sequence length="364" mass="38531">GPLSGIGQLARIDVDTGAVSPIVEDLGMLSAVNLDSNGQIYAVDWSDGNLWRVDPDSGAAELVTKLEPSLDNLAIGPDDAIYVSQPARSAIISIDPASGVQRDVVPGSMSLPGGLAVTMNQGRETLVVADDYAYRWVDTENGSLSATVKLGDFSYPGSATDVALNDRVLVFTDVVRSRVFMVDRGNYQTVHKWKDIEAPYGVLLTDNDEPIIADFASGQIIRLSTVDKKSREILASELSGPVGIAWASPDALYVTEALAGRVQRINLSDDSKRVISDGLNQPEGLAILADGRLVVVEVGAQRVIAVDPETGAIEVLATGLPIGQFVPHTPAPVHVPSGITLGENGVLYVTSDRAHSIMRLVPDS</sequence>
<reference evidence="1" key="1">
    <citation type="submission" date="2018-05" db="EMBL/GenBank/DDBJ databases">
        <authorList>
            <person name="Lanie J.A."/>
            <person name="Ng W.-L."/>
            <person name="Kazmierczak K.M."/>
            <person name="Andrzejewski T.M."/>
            <person name="Davidsen T.M."/>
            <person name="Wayne K.J."/>
            <person name="Tettelin H."/>
            <person name="Glass J.I."/>
            <person name="Rusch D."/>
            <person name="Podicherti R."/>
            <person name="Tsui H.-C.T."/>
            <person name="Winkler M.E."/>
        </authorList>
    </citation>
    <scope>NUCLEOTIDE SEQUENCE</scope>
</reference>
<dbReference type="PANTHER" id="PTHR40274:SF4">
    <property type="entry name" value="BLL1406 PROTEIN"/>
    <property type="match status" value="1"/>
</dbReference>